<evidence type="ECO:0000313" key="13">
    <source>
        <dbReference type="Proteomes" id="UP000540519"/>
    </source>
</evidence>
<feature type="compositionally biased region" description="Polar residues" evidence="10">
    <location>
        <begin position="130"/>
        <end position="143"/>
    </location>
</feature>
<proteinExistence type="predicted"/>
<evidence type="ECO:0000313" key="12">
    <source>
        <dbReference type="EMBL" id="MUH36917.1"/>
    </source>
</evidence>
<keyword evidence="13" id="KW-1185">Reference proteome</keyword>
<dbReference type="InterPro" id="IPR052063">
    <property type="entry name" value="Polysaccharide_Lyase_1"/>
</dbReference>
<dbReference type="SMART" id="SM00656">
    <property type="entry name" value="Amb_all"/>
    <property type="match status" value="1"/>
</dbReference>
<dbReference type="GO" id="GO:0030570">
    <property type="term" value="F:pectate lyase activity"/>
    <property type="evidence" value="ECO:0007669"/>
    <property type="project" value="UniProtKB-EC"/>
</dbReference>
<organism evidence="12 13">
    <name type="scientific">Zobellia amurskyensis</name>
    <dbReference type="NCBI Taxonomy" id="248905"/>
    <lineage>
        <taxon>Bacteria</taxon>
        <taxon>Pseudomonadati</taxon>
        <taxon>Bacteroidota</taxon>
        <taxon>Flavobacteriia</taxon>
        <taxon>Flavobacteriales</taxon>
        <taxon>Flavobacteriaceae</taxon>
        <taxon>Zobellia</taxon>
    </lineage>
</organism>
<keyword evidence="8" id="KW-0325">Glycoprotein</keyword>
<feature type="domain" description="Pectate lyase" evidence="11">
    <location>
        <begin position="189"/>
        <end position="426"/>
    </location>
</feature>
<protein>
    <recommendedName>
        <fullName evidence="4">pectate lyase</fullName>
        <ecNumber evidence="4">4.2.2.2</ecNumber>
    </recommendedName>
</protein>
<evidence type="ECO:0000256" key="4">
    <source>
        <dbReference type="ARBA" id="ARBA00012272"/>
    </source>
</evidence>
<comment type="cofactor">
    <cofactor evidence="2">
        <name>Ca(2+)</name>
        <dbReference type="ChEBI" id="CHEBI:29108"/>
    </cofactor>
</comment>
<comment type="pathway">
    <text evidence="3">Glycan metabolism; pectin degradation; 2-dehydro-3-deoxy-D-gluconate from pectin: step 2/5.</text>
</comment>
<keyword evidence="5" id="KW-0479">Metal-binding</keyword>
<dbReference type="EMBL" id="RCNR01000027">
    <property type="protein sequence ID" value="MUH36917.1"/>
    <property type="molecule type" value="Genomic_DNA"/>
</dbReference>
<dbReference type="PANTHER" id="PTHR42970">
    <property type="entry name" value="PECTATE LYASE C-RELATED"/>
    <property type="match status" value="1"/>
</dbReference>
<dbReference type="PRINTS" id="PR00807">
    <property type="entry name" value="AMBALLERGEN"/>
</dbReference>
<keyword evidence="7" id="KW-0106">Calcium</keyword>
<dbReference type="PANTHER" id="PTHR42970:SF1">
    <property type="entry name" value="PECTATE LYASE C-RELATED"/>
    <property type="match status" value="1"/>
</dbReference>
<dbReference type="PROSITE" id="PS51257">
    <property type="entry name" value="PROKAR_LIPOPROTEIN"/>
    <property type="match status" value="1"/>
</dbReference>
<dbReference type="Proteomes" id="UP000540519">
    <property type="component" value="Unassembled WGS sequence"/>
</dbReference>
<evidence type="ECO:0000256" key="1">
    <source>
        <dbReference type="ARBA" id="ARBA00000695"/>
    </source>
</evidence>
<evidence type="ECO:0000256" key="10">
    <source>
        <dbReference type="SAM" id="MobiDB-lite"/>
    </source>
</evidence>
<comment type="caution">
    <text evidence="12">The sequence shown here is derived from an EMBL/GenBank/DDBJ whole genome shotgun (WGS) entry which is preliminary data.</text>
</comment>
<dbReference type="GO" id="GO:0046872">
    <property type="term" value="F:metal ion binding"/>
    <property type="evidence" value="ECO:0007669"/>
    <property type="project" value="UniProtKB-KW"/>
</dbReference>
<feature type="compositionally biased region" description="Acidic residues" evidence="10">
    <location>
        <begin position="113"/>
        <end position="124"/>
    </location>
</feature>
<sequence length="603" mass="65858">MTSLTSKALYGVACSFLFIFLFSCSKDTDLLADYIVSDNPSSAIANIVINDNYFVNGQNSLVLDVLSNDTFNDKENVEIIDVSIPDSGTILLNKDKTITYTPKTTIDTNSETNTEESEEIELDKEDSTKESSQNITEPTKDSFTYTTETTNEEGNKEVQTGTVNITIDYGELKAFPGAEGFGKHSLGGRGGKIIYVTNLNDSGNGSLREAIDTSGPRIVIFRVGGYITLNSALVIRDSNITIAGQSAPGDGITLRVSGNGDFPCMRSTADNVIIRGIRFRPGPGIDKSILGDGLVLTGGNNIIIDHCSFSWATDELTDPYGAKNVTYQNCIFSEALMYSSHIYSTDPTNSQYKSPHSMGMLIGDHSNKVTIFNSVFAHNNQRNPLIGGNTSVGGDFELVNNIYYNWGSFGTVILTGSNSRVNLMNSLHIPGMNTNKKRLPILVGKTAKVYAKNNISEFKTNNSQAEALTIGHFSSPFNNQLQSEDLSKEPFDFPLSTFPFSTRENIMDNLLSDAGAFAMDDVDKRIIQDVRNISGSMINDPSEVGGYPTLNNGDPYIDVDKDGMDDLWEIDNGLDPTNKLDGNLDRNNDGYSNIDDFLHELTL</sequence>
<evidence type="ECO:0000256" key="9">
    <source>
        <dbReference type="ARBA" id="ARBA00023239"/>
    </source>
</evidence>
<dbReference type="EC" id="4.2.2.2" evidence="4"/>
<evidence type="ECO:0000256" key="3">
    <source>
        <dbReference type="ARBA" id="ARBA00005220"/>
    </source>
</evidence>
<dbReference type="UniPathway" id="UPA00545">
    <property type="reaction ID" value="UER00824"/>
</dbReference>
<accession>A0A7X2ZV23</accession>
<keyword evidence="9" id="KW-0456">Lyase</keyword>
<dbReference type="InterPro" id="IPR018082">
    <property type="entry name" value="AmbAllergen"/>
</dbReference>
<dbReference type="AlphaFoldDB" id="A0A7X2ZV23"/>
<dbReference type="InterPro" id="IPR002022">
    <property type="entry name" value="Pec_lyase"/>
</dbReference>
<evidence type="ECO:0000256" key="8">
    <source>
        <dbReference type="ARBA" id="ARBA00023180"/>
    </source>
</evidence>
<dbReference type="InterPro" id="IPR012334">
    <property type="entry name" value="Pectin_lyas_fold"/>
</dbReference>
<feature type="region of interest" description="Disordered" evidence="10">
    <location>
        <begin position="104"/>
        <end position="156"/>
    </location>
</feature>
<gene>
    <name evidence="12" type="ORF">D9O36_13770</name>
</gene>
<dbReference type="GO" id="GO:0045490">
    <property type="term" value="P:pectin catabolic process"/>
    <property type="evidence" value="ECO:0007669"/>
    <property type="project" value="UniProtKB-UniPathway"/>
</dbReference>
<evidence type="ECO:0000256" key="2">
    <source>
        <dbReference type="ARBA" id="ARBA00001913"/>
    </source>
</evidence>
<dbReference type="InterPro" id="IPR011050">
    <property type="entry name" value="Pectin_lyase_fold/virulence"/>
</dbReference>
<evidence type="ECO:0000259" key="11">
    <source>
        <dbReference type="SMART" id="SM00656"/>
    </source>
</evidence>
<reference evidence="12 13" key="1">
    <citation type="journal article" date="2019" name="Mar. Drugs">
        <title>Comparative Genomics and CAZyme Genome Repertoires of Marine Zobellia amurskyensis KMM 3526(T) and Zobellia laminariae KMM 3676(T).</title>
        <authorList>
            <person name="Chernysheva N."/>
            <person name="Bystritskaya E."/>
            <person name="Stenkova A."/>
            <person name="Golovkin I."/>
            <person name="Nedashkovskaya O."/>
            <person name="Isaeva M."/>
        </authorList>
    </citation>
    <scope>NUCLEOTIDE SEQUENCE [LARGE SCALE GENOMIC DNA]</scope>
    <source>
        <strain evidence="12 13">KMM 3526</strain>
    </source>
</reference>
<evidence type="ECO:0000256" key="5">
    <source>
        <dbReference type="ARBA" id="ARBA00022723"/>
    </source>
</evidence>
<dbReference type="RefSeq" id="WP_155600332.1">
    <property type="nucleotide sequence ID" value="NZ_RCNR01000027.1"/>
</dbReference>
<keyword evidence="6" id="KW-0732">Signal</keyword>
<comment type="catalytic activity">
    <reaction evidence="1">
        <text>Eliminative cleavage of (1-&gt;4)-alpha-D-galacturonan to give oligosaccharides with 4-deoxy-alpha-D-galact-4-enuronosyl groups at their non-reducing ends.</text>
        <dbReference type="EC" id="4.2.2.2"/>
    </reaction>
</comment>
<dbReference type="SUPFAM" id="SSF51126">
    <property type="entry name" value="Pectin lyase-like"/>
    <property type="match status" value="1"/>
</dbReference>
<name>A0A7X2ZV23_9FLAO</name>
<evidence type="ECO:0000256" key="6">
    <source>
        <dbReference type="ARBA" id="ARBA00022729"/>
    </source>
</evidence>
<dbReference type="Gene3D" id="2.160.20.10">
    <property type="entry name" value="Single-stranded right-handed beta-helix, Pectin lyase-like"/>
    <property type="match status" value="1"/>
</dbReference>
<evidence type="ECO:0000256" key="7">
    <source>
        <dbReference type="ARBA" id="ARBA00022837"/>
    </source>
</evidence>
<dbReference type="OrthoDB" id="8737820at2"/>